<evidence type="ECO:0000256" key="6">
    <source>
        <dbReference type="ARBA" id="ARBA00022840"/>
    </source>
</evidence>
<dbReference type="EC" id="2.7.1.26" evidence="1"/>
<dbReference type="Gene3D" id="2.40.30.30">
    <property type="entry name" value="Riboflavin kinase-like"/>
    <property type="match status" value="1"/>
</dbReference>
<dbReference type="Proteomes" id="UP000177039">
    <property type="component" value="Unassembled WGS sequence"/>
</dbReference>
<dbReference type="SUPFAM" id="SSF82114">
    <property type="entry name" value="Riboflavin kinase-like"/>
    <property type="match status" value="1"/>
</dbReference>
<protein>
    <recommendedName>
        <fullName evidence="1">riboflavin kinase</fullName>
        <ecNumber evidence="1">2.7.1.26</ecNumber>
    </recommendedName>
</protein>
<dbReference type="InterPro" id="IPR023465">
    <property type="entry name" value="Riboflavin_kinase_dom_sf"/>
</dbReference>
<feature type="domain" description="Riboflavin kinase" evidence="8">
    <location>
        <begin position="4"/>
        <end position="127"/>
    </location>
</feature>
<comment type="catalytic activity">
    <reaction evidence="7">
        <text>riboflavin + ATP = FMN + ADP + H(+)</text>
        <dbReference type="Rhea" id="RHEA:14357"/>
        <dbReference type="ChEBI" id="CHEBI:15378"/>
        <dbReference type="ChEBI" id="CHEBI:30616"/>
        <dbReference type="ChEBI" id="CHEBI:57986"/>
        <dbReference type="ChEBI" id="CHEBI:58210"/>
        <dbReference type="ChEBI" id="CHEBI:456216"/>
        <dbReference type="EC" id="2.7.1.26"/>
    </reaction>
</comment>
<evidence type="ECO:0000313" key="9">
    <source>
        <dbReference type="EMBL" id="OGD98410.1"/>
    </source>
</evidence>
<dbReference type="AlphaFoldDB" id="A0A1F5H2M3"/>
<comment type="caution">
    <text evidence="9">The sequence shown here is derived from an EMBL/GenBank/DDBJ whole genome shotgun (WGS) entry which is preliminary data.</text>
</comment>
<accession>A0A1F5H2M3</accession>
<keyword evidence="5" id="KW-0547">Nucleotide-binding</keyword>
<dbReference type="GO" id="GO:0009231">
    <property type="term" value="P:riboflavin biosynthetic process"/>
    <property type="evidence" value="ECO:0007669"/>
    <property type="project" value="InterPro"/>
</dbReference>
<organism evidence="9 10">
    <name type="scientific">Candidatus Curtissbacteria bacterium RIFCSPLOWO2_01_FULL_42_50</name>
    <dbReference type="NCBI Taxonomy" id="1797730"/>
    <lineage>
        <taxon>Bacteria</taxon>
        <taxon>Candidatus Curtissiibacteriota</taxon>
    </lineage>
</organism>
<dbReference type="SMART" id="SM00904">
    <property type="entry name" value="Flavokinase"/>
    <property type="match status" value="1"/>
</dbReference>
<name>A0A1F5H2M3_9BACT</name>
<evidence type="ECO:0000256" key="3">
    <source>
        <dbReference type="ARBA" id="ARBA00022643"/>
    </source>
</evidence>
<evidence type="ECO:0000256" key="4">
    <source>
        <dbReference type="ARBA" id="ARBA00022679"/>
    </source>
</evidence>
<keyword evidence="4" id="KW-0808">Transferase</keyword>
<evidence type="ECO:0000313" key="10">
    <source>
        <dbReference type="Proteomes" id="UP000177039"/>
    </source>
</evidence>
<dbReference type="GO" id="GO:0009398">
    <property type="term" value="P:FMN biosynthetic process"/>
    <property type="evidence" value="ECO:0007669"/>
    <property type="project" value="TreeGrafter"/>
</dbReference>
<evidence type="ECO:0000256" key="7">
    <source>
        <dbReference type="ARBA" id="ARBA00047880"/>
    </source>
</evidence>
<dbReference type="PANTHER" id="PTHR22749:SF6">
    <property type="entry name" value="RIBOFLAVIN KINASE"/>
    <property type="match status" value="1"/>
</dbReference>
<proteinExistence type="predicted"/>
<evidence type="ECO:0000256" key="1">
    <source>
        <dbReference type="ARBA" id="ARBA00012105"/>
    </source>
</evidence>
<dbReference type="InterPro" id="IPR015865">
    <property type="entry name" value="Riboflavin_kinase_bac/euk"/>
</dbReference>
<dbReference type="Pfam" id="PF01687">
    <property type="entry name" value="Flavokinase"/>
    <property type="match status" value="1"/>
</dbReference>
<evidence type="ECO:0000256" key="5">
    <source>
        <dbReference type="ARBA" id="ARBA00022741"/>
    </source>
</evidence>
<dbReference type="EMBL" id="MFBT01000037">
    <property type="protein sequence ID" value="OGD98410.1"/>
    <property type="molecule type" value="Genomic_DNA"/>
</dbReference>
<dbReference type="PANTHER" id="PTHR22749">
    <property type="entry name" value="RIBOFLAVIN KINASE/FMN ADENYLYLTRANSFERASE"/>
    <property type="match status" value="1"/>
</dbReference>
<reference evidence="9 10" key="1">
    <citation type="journal article" date="2016" name="Nat. Commun.">
        <title>Thousands of microbial genomes shed light on interconnected biogeochemical processes in an aquifer system.</title>
        <authorList>
            <person name="Anantharaman K."/>
            <person name="Brown C.T."/>
            <person name="Hug L.A."/>
            <person name="Sharon I."/>
            <person name="Castelle C.J."/>
            <person name="Probst A.J."/>
            <person name="Thomas B.C."/>
            <person name="Singh A."/>
            <person name="Wilkins M.J."/>
            <person name="Karaoz U."/>
            <person name="Brodie E.L."/>
            <person name="Williams K.H."/>
            <person name="Hubbard S.S."/>
            <person name="Banfield J.F."/>
        </authorList>
    </citation>
    <scope>NUCLEOTIDE SEQUENCE [LARGE SCALE GENOMIC DNA]</scope>
</reference>
<keyword evidence="6" id="KW-0067">ATP-binding</keyword>
<dbReference type="InterPro" id="IPR023468">
    <property type="entry name" value="Riboflavin_kinase"/>
</dbReference>
<keyword evidence="2" id="KW-0285">Flavoprotein</keyword>
<dbReference type="GO" id="GO:0005524">
    <property type="term" value="F:ATP binding"/>
    <property type="evidence" value="ECO:0007669"/>
    <property type="project" value="UniProtKB-KW"/>
</dbReference>
<dbReference type="GO" id="GO:0008531">
    <property type="term" value="F:riboflavin kinase activity"/>
    <property type="evidence" value="ECO:0007669"/>
    <property type="project" value="UniProtKB-EC"/>
</dbReference>
<gene>
    <name evidence="9" type="ORF">A3B54_03675</name>
</gene>
<evidence type="ECO:0000256" key="2">
    <source>
        <dbReference type="ARBA" id="ARBA00022630"/>
    </source>
</evidence>
<evidence type="ECO:0000259" key="8">
    <source>
        <dbReference type="SMART" id="SM00904"/>
    </source>
</evidence>
<keyword evidence="3" id="KW-0288">FMN</keyword>
<sequence>MKQVLPVRVKARVVTGAGRGKKLGLPTINFDPLTVKDLRGGIYVCKVFFPSSLAYWGVLHFGPRPTFREDDISCEAYLLDFNASLSIPSKLEIEIYSYIRKVMGFKNPQEMVLEINRDIAIARAKIASYVKKGISS</sequence>